<dbReference type="Pfam" id="PF22751">
    <property type="entry name" value="DUF488-N3a"/>
    <property type="match status" value="1"/>
</dbReference>
<sequence length="141" mass="16103">MRIVTSSWFVALPDDIIRIGISRGTPRGQQGYKMYRALAPGPWFRSVDYDTYQKRYFGMLAQRDAADVVSDLERLTDGRDAALLCFEPAQPGPAWCHRALVSVWLYERCGLAVYEYGLEDEGFGWRHPKLPPEVRVSSSTR</sequence>
<dbReference type="Proteomes" id="UP000266273">
    <property type="component" value="Unassembled WGS sequence"/>
</dbReference>
<dbReference type="AlphaFoldDB" id="A0A397QFM5"/>
<accession>A0A397QFM5</accession>
<proteinExistence type="predicted"/>
<dbReference type="InterPro" id="IPR054495">
    <property type="entry name" value="DUF488-N3a"/>
</dbReference>
<comment type="caution">
    <text evidence="2">The sequence shown here is derived from an EMBL/GenBank/DDBJ whole genome shotgun (WGS) entry which is preliminary data.</text>
</comment>
<name>A0A397QFM5_9HYPH</name>
<evidence type="ECO:0000313" key="3">
    <source>
        <dbReference type="Proteomes" id="UP000266273"/>
    </source>
</evidence>
<gene>
    <name evidence="2" type="ORF">BXY53_1967</name>
</gene>
<dbReference type="RefSeq" id="WP_170144394.1">
    <property type="nucleotide sequence ID" value="NZ_QXDF01000001.1"/>
</dbReference>
<protein>
    <submittedName>
        <fullName evidence="2">Uncharacterized protein YeaO (DUF488 family)</fullName>
    </submittedName>
</protein>
<dbReference type="EMBL" id="QXDF01000001">
    <property type="protein sequence ID" value="RIA56854.1"/>
    <property type="molecule type" value="Genomic_DNA"/>
</dbReference>
<evidence type="ECO:0000313" key="2">
    <source>
        <dbReference type="EMBL" id="RIA56854.1"/>
    </source>
</evidence>
<evidence type="ECO:0000259" key="1">
    <source>
        <dbReference type="Pfam" id="PF22751"/>
    </source>
</evidence>
<reference evidence="2 3" key="1">
    <citation type="submission" date="2018-08" db="EMBL/GenBank/DDBJ databases">
        <title>Genomic Encyclopedia of Archaeal and Bacterial Type Strains, Phase II (KMG-II): from individual species to whole genera.</title>
        <authorList>
            <person name="Goeker M."/>
        </authorList>
    </citation>
    <scope>NUCLEOTIDE SEQUENCE [LARGE SCALE GENOMIC DNA]</scope>
    <source>
        <strain evidence="2 3">DSM 5002</strain>
    </source>
</reference>
<keyword evidence="3" id="KW-1185">Reference proteome</keyword>
<organism evidence="2 3">
    <name type="scientific">Dichotomicrobium thermohalophilum</name>
    <dbReference type="NCBI Taxonomy" id="933063"/>
    <lineage>
        <taxon>Bacteria</taxon>
        <taxon>Pseudomonadati</taxon>
        <taxon>Pseudomonadota</taxon>
        <taxon>Alphaproteobacteria</taxon>
        <taxon>Hyphomicrobiales</taxon>
        <taxon>Hyphomicrobiaceae</taxon>
        <taxon>Dichotomicrobium</taxon>
    </lineage>
</organism>
<feature type="domain" description="DUF488" evidence="1">
    <location>
        <begin position="13"/>
        <end position="108"/>
    </location>
</feature>